<gene>
    <name evidence="1" type="ORF">CKAH01_15446</name>
</gene>
<evidence type="ECO:0000313" key="2">
    <source>
        <dbReference type="Proteomes" id="UP001281614"/>
    </source>
</evidence>
<dbReference type="Proteomes" id="UP001281614">
    <property type="component" value="Unassembled WGS sequence"/>
</dbReference>
<sequence>MSTTLFVFRLNNGRSAQQFVSALILRPVAGTNFQLINSLCPWQSLR</sequence>
<comment type="caution">
    <text evidence="1">The sequence shown here is derived from an EMBL/GenBank/DDBJ whole genome shotgun (WGS) entry which is preliminary data.</text>
</comment>
<proteinExistence type="predicted"/>
<keyword evidence="2" id="KW-1185">Reference proteome</keyword>
<accession>A0AAD9YKP7</accession>
<evidence type="ECO:0000313" key="1">
    <source>
        <dbReference type="EMBL" id="KAK2766568.1"/>
    </source>
</evidence>
<dbReference type="EMBL" id="VYYT01000122">
    <property type="protein sequence ID" value="KAK2766568.1"/>
    <property type="molecule type" value="Genomic_DNA"/>
</dbReference>
<protein>
    <submittedName>
        <fullName evidence="1">Uncharacterized protein</fullName>
    </submittedName>
</protein>
<reference evidence="1" key="1">
    <citation type="submission" date="2023-02" db="EMBL/GenBank/DDBJ databases">
        <title>Colletotrichum kahawae CIFC_Que2 genome sequencing and assembly.</title>
        <authorList>
            <person name="Baroncelli R."/>
        </authorList>
    </citation>
    <scope>NUCLEOTIDE SEQUENCE</scope>
    <source>
        <strain evidence="1">CIFC_Que2</strain>
    </source>
</reference>
<organism evidence="1 2">
    <name type="scientific">Colletotrichum kahawae</name>
    <name type="common">Coffee berry disease fungus</name>
    <dbReference type="NCBI Taxonomy" id="34407"/>
    <lineage>
        <taxon>Eukaryota</taxon>
        <taxon>Fungi</taxon>
        <taxon>Dikarya</taxon>
        <taxon>Ascomycota</taxon>
        <taxon>Pezizomycotina</taxon>
        <taxon>Sordariomycetes</taxon>
        <taxon>Hypocreomycetidae</taxon>
        <taxon>Glomerellales</taxon>
        <taxon>Glomerellaceae</taxon>
        <taxon>Colletotrichum</taxon>
        <taxon>Colletotrichum gloeosporioides species complex</taxon>
    </lineage>
</organism>
<name>A0AAD9YKP7_COLKA</name>
<dbReference type="AlphaFoldDB" id="A0AAD9YKP7"/>